<organism evidence="7 9">
    <name type="scientific">Ralstonia thomasii</name>
    <dbReference type="NCBI Taxonomy" id="3058596"/>
    <lineage>
        <taxon>Bacteria</taxon>
        <taxon>Pseudomonadati</taxon>
        <taxon>Pseudomonadota</taxon>
        <taxon>Betaproteobacteria</taxon>
        <taxon>Burkholderiales</taxon>
        <taxon>Burkholderiaceae</taxon>
        <taxon>Ralstonia</taxon>
    </lineage>
</organism>
<dbReference type="AlphaFoldDB" id="A0AAD2EYJ0"/>
<dbReference type="InterPro" id="IPR029035">
    <property type="entry name" value="DHS-like_NAD/FAD-binding_dom"/>
</dbReference>
<evidence type="ECO:0000313" key="10">
    <source>
        <dbReference type="Proteomes" id="UP001189773"/>
    </source>
</evidence>
<name>A0AAD2EYJ0_9RALS</name>
<protein>
    <submittedName>
        <fullName evidence="7">Acetolactate synthase isozyme 2 large subunit</fullName>
        <ecNumber evidence="7">2.2.1.6</ecNumber>
    </submittedName>
</protein>
<evidence type="ECO:0000256" key="2">
    <source>
        <dbReference type="ARBA" id="ARBA00023052"/>
    </source>
</evidence>
<dbReference type="InterPro" id="IPR011766">
    <property type="entry name" value="TPP_enzyme_TPP-bd"/>
</dbReference>
<dbReference type="Proteomes" id="UP001189756">
    <property type="component" value="Unassembled WGS sequence"/>
</dbReference>
<comment type="similarity">
    <text evidence="1 3">Belongs to the TPP enzyme family.</text>
</comment>
<gene>
    <name evidence="7" type="primary">ilvG_1</name>
    <name evidence="8" type="synonym">ilvG_2</name>
    <name evidence="8" type="ORF">LMG18095_03468</name>
    <name evidence="7" type="ORF">R77560_00014</name>
</gene>
<dbReference type="RefSeq" id="WP_012430472.1">
    <property type="nucleotide sequence ID" value="NZ_CATWDO010000001.1"/>
</dbReference>
<dbReference type="Proteomes" id="UP001189773">
    <property type="component" value="Unassembled WGS sequence"/>
</dbReference>
<keyword evidence="7" id="KW-0808">Transferase</keyword>
<dbReference type="SUPFAM" id="SSF52518">
    <property type="entry name" value="Thiamin diphosphate-binding fold (THDP-binding)"/>
    <property type="match status" value="2"/>
</dbReference>
<dbReference type="Pfam" id="PF00205">
    <property type="entry name" value="TPP_enzyme_M"/>
    <property type="match status" value="1"/>
</dbReference>
<dbReference type="GO" id="GO:0009097">
    <property type="term" value="P:isoleucine biosynthetic process"/>
    <property type="evidence" value="ECO:0007669"/>
    <property type="project" value="TreeGrafter"/>
</dbReference>
<feature type="domain" description="Thiamine pyrophosphate enzyme N-terminal TPP-binding" evidence="6">
    <location>
        <begin position="13"/>
        <end position="129"/>
    </location>
</feature>
<dbReference type="GO" id="GO:0000287">
    <property type="term" value="F:magnesium ion binding"/>
    <property type="evidence" value="ECO:0007669"/>
    <property type="project" value="InterPro"/>
</dbReference>
<evidence type="ECO:0000313" key="7">
    <source>
        <dbReference type="EMBL" id="CAJ0775320.1"/>
    </source>
</evidence>
<dbReference type="GO" id="GO:0009099">
    <property type="term" value="P:L-valine biosynthetic process"/>
    <property type="evidence" value="ECO:0007669"/>
    <property type="project" value="TreeGrafter"/>
</dbReference>
<dbReference type="EC" id="2.2.1.6" evidence="7"/>
<proteinExistence type="inferred from homology"/>
<dbReference type="EMBL" id="CATZAR010000011">
    <property type="protein sequence ID" value="CAJ0800427.1"/>
    <property type="molecule type" value="Genomic_DNA"/>
</dbReference>
<dbReference type="Gene3D" id="3.40.50.970">
    <property type="match status" value="2"/>
</dbReference>
<dbReference type="PANTHER" id="PTHR18968">
    <property type="entry name" value="THIAMINE PYROPHOSPHATE ENZYMES"/>
    <property type="match status" value="1"/>
</dbReference>
<dbReference type="GO" id="GO:0003984">
    <property type="term" value="F:acetolactate synthase activity"/>
    <property type="evidence" value="ECO:0007669"/>
    <property type="project" value="UniProtKB-EC"/>
</dbReference>
<evidence type="ECO:0000259" key="4">
    <source>
        <dbReference type="Pfam" id="PF00205"/>
    </source>
</evidence>
<feature type="domain" description="Thiamine pyrophosphate enzyme central" evidence="4">
    <location>
        <begin position="202"/>
        <end position="331"/>
    </location>
</feature>
<dbReference type="GO" id="GO:0005948">
    <property type="term" value="C:acetolactate synthase complex"/>
    <property type="evidence" value="ECO:0007669"/>
    <property type="project" value="TreeGrafter"/>
</dbReference>
<dbReference type="NCBIfam" id="NF005470">
    <property type="entry name" value="PRK07064.1"/>
    <property type="match status" value="1"/>
</dbReference>
<dbReference type="EMBL" id="CATZAZ010000001">
    <property type="protein sequence ID" value="CAJ0775320.1"/>
    <property type="molecule type" value="Genomic_DNA"/>
</dbReference>
<accession>A0AAD2EYJ0</accession>
<dbReference type="CDD" id="cd00568">
    <property type="entry name" value="TPP_enzymes"/>
    <property type="match status" value="1"/>
</dbReference>
<keyword evidence="2 3" id="KW-0786">Thiamine pyrophosphate</keyword>
<dbReference type="Pfam" id="PF02775">
    <property type="entry name" value="TPP_enzyme_C"/>
    <property type="match status" value="1"/>
</dbReference>
<dbReference type="InterPro" id="IPR045229">
    <property type="entry name" value="TPP_enz"/>
</dbReference>
<sequence>MLNRQQQEQQLVTVGHAIAAFLEACEVKAAFGVISIHNMPILDAMGERGKIRFVMARGEAGGANMADAYARTTGGLGVCLTSTGTAAGNAAGAMVEALTAGTPLLHITGQIETPYLDQSLAYIHEAPDQLTMLKAVSKAAFRVRSADTAISTMKLAVQTALTAPAGPVSVEIPIDIQAALIPMPDDLRPLQVPQHVPSAHALDELAERLSRARRPMLWLGGGARHAAKQVKRLMDLGFGVVTSTQGRGIVPEDDPRSLGAFNLHKPVEAFYQTCDAMVVVGSRLRGNETLKYELKLPRPLYRVDADASAEGRCYASDYFVCGDSALALEGLADRLEKKMQIDATFAADLRAAHDAAVRGLIDGLGPYAKLVEALQAAVGREFNWVRDVTVSNSTWGNRQLRIFDSRAGVHALGGGIGQGLAMGIGAAIGAAAIESGKTTFCLAGDGGFILNLGELATAVQERANLVIVLMNDKGYGVIKNIQDAQYGGRRHYVDLHTPDYAALAQSLQLRHRRVSDLADVGSVLKEATSGEGPFLMEIDMLSIGSFKTIFAGPPVNQQAKDGQGERAAACATDGTTVVA</sequence>
<dbReference type="InterPro" id="IPR012000">
    <property type="entry name" value="Thiamin_PyroP_enz_cen_dom"/>
</dbReference>
<dbReference type="SUPFAM" id="SSF52467">
    <property type="entry name" value="DHS-like NAD/FAD-binding domain"/>
    <property type="match status" value="1"/>
</dbReference>
<dbReference type="Pfam" id="PF02776">
    <property type="entry name" value="TPP_enzyme_N"/>
    <property type="match status" value="1"/>
</dbReference>
<dbReference type="InterPro" id="IPR029061">
    <property type="entry name" value="THDP-binding"/>
</dbReference>
<evidence type="ECO:0000313" key="9">
    <source>
        <dbReference type="Proteomes" id="UP001189756"/>
    </source>
</evidence>
<evidence type="ECO:0000259" key="5">
    <source>
        <dbReference type="Pfam" id="PF02775"/>
    </source>
</evidence>
<evidence type="ECO:0000256" key="3">
    <source>
        <dbReference type="RuleBase" id="RU362132"/>
    </source>
</evidence>
<reference evidence="7 10" key="1">
    <citation type="submission" date="2023-07" db="EMBL/GenBank/DDBJ databases">
        <authorList>
            <person name="Peeters C."/>
        </authorList>
    </citation>
    <scope>NUCLEOTIDE SEQUENCE</scope>
    <source>
        <strain evidence="8 10">LMG 18095</strain>
        <strain evidence="7">R-77560</strain>
    </source>
</reference>
<dbReference type="PANTHER" id="PTHR18968:SF13">
    <property type="entry name" value="ACETOLACTATE SYNTHASE CATALYTIC SUBUNIT, MITOCHONDRIAL"/>
    <property type="match status" value="1"/>
</dbReference>
<keyword evidence="10" id="KW-1185">Reference proteome</keyword>
<evidence type="ECO:0000313" key="8">
    <source>
        <dbReference type="EMBL" id="CAJ0800427.1"/>
    </source>
</evidence>
<dbReference type="Gene3D" id="3.40.50.1220">
    <property type="entry name" value="TPP-binding domain"/>
    <property type="match status" value="1"/>
</dbReference>
<evidence type="ECO:0000259" key="6">
    <source>
        <dbReference type="Pfam" id="PF02776"/>
    </source>
</evidence>
<dbReference type="CDD" id="cd07035">
    <property type="entry name" value="TPP_PYR_POX_like"/>
    <property type="match status" value="1"/>
</dbReference>
<dbReference type="GO" id="GO:0030976">
    <property type="term" value="F:thiamine pyrophosphate binding"/>
    <property type="evidence" value="ECO:0007669"/>
    <property type="project" value="InterPro"/>
</dbReference>
<feature type="domain" description="Thiamine pyrophosphate enzyme TPP-binding" evidence="5">
    <location>
        <begin position="395"/>
        <end position="538"/>
    </location>
</feature>
<dbReference type="GO" id="GO:0050660">
    <property type="term" value="F:flavin adenine dinucleotide binding"/>
    <property type="evidence" value="ECO:0007669"/>
    <property type="project" value="TreeGrafter"/>
</dbReference>
<dbReference type="InterPro" id="IPR012001">
    <property type="entry name" value="Thiamin_PyroP_enz_TPP-bd_dom"/>
</dbReference>
<evidence type="ECO:0000256" key="1">
    <source>
        <dbReference type="ARBA" id="ARBA00007812"/>
    </source>
</evidence>
<comment type="caution">
    <text evidence="7">The sequence shown here is derived from an EMBL/GenBank/DDBJ whole genome shotgun (WGS) entry which is preliminary data.</text>
</comment>